<accession>A0ABZ3J5X3</accession>
<reference evidence="1" key="1">
    <citation type="submission" date="2024-05" db="EMBL/GenBank/DDBJ databases">
        <title>Isolation and characterization of Sporomusa carbonis sp. nov., a carboxydotrophic hydrogenogen in the genus of Sporomusa isolated from a charcoal burning pile.</title>
        <authorList>
            <person name="Boeer T."/>
            <person name="Rosenbaum F."/>
            <person name="Eysell L."/>
            <person name="Mueller V."/>
            <person name="Daniel R."/>
            <person name="Poehlein A."/>
        </authorList>
    </citation>
    <scope>NUCLEOTIDE SEQUENCE [LARGE SCALE GENOMIC DNA]</scope>
    <source>
        <strain evidence="1">DSM 3132</strain>
    </source>
</reference>
<organism evidence="1 2">
    <name type="scientific">Sporomusa acidovorans (strain ATCC 49682 / DSM 3132 / Mol)</name>
    <dbReference type="NCBI Taxonomy" id="1123286"/>
    <lineage>
        <taxon>Bacteria</taxon>
        <taxon>Bacillati</taxon>
        <taxon>Bacillota</taxon>
        <taxon>Negativicutes</taxon>
        <taxon>Selenomonadales</taxon>
        <taxon>Sporomusaceae</taxon>
        <taxon>Sporomusa</taxon>
    </lineage>
</organism>
<evidence type="ECO:0000313" key="2">
    <source>
        <dbReference type="Proteomes" id="UP000216052"/>
    </source>
</evidence>
<name>A0ABZ3J5X3_SPOA4</name>
<evidence type="ECO:0000313" key="1">
    <source>
        <dbReference type="EMBL" id="XFO73438.1"/>
    </source>
</evidence>
<sequence>MVSSQRMRSMDGANTLEENNADFWDMKALLYLIAAKQANWFRCISDIRCRTQQARLPPGLLIVNA</sequence>
<proteinExistence type="predicted"/>
<keyword evidence="2" id="KW-1185">Reference proteome</keyword>
<gene>
    <name evidence="1" type="ORF">SPACI_035370</name>
</gene>
<dbReference type="EMBL" id="CP155571">
    <property type="protein sequence ID" value="XFO73438.1"/>
    <property type="molecule type" value="Genomic_DNA"/>
</dbReference>
<dbReference type="Proteomes" id="UP000216052">
    <property type="component" value="Chromosome"/>
</dbReference>
<protein>
    <submittedName>
        <fullName evidence="1">Uncharacterized protein</fullName>
    </submittedName>
</protein>